<keyword evidence="2" id="KW-0732">Signal</keyword>
<organism evidence="3 4">
    <name type="scientific">Bicyclus anynana</name>
    <name type="common">Squinting bush brown butterfly</name>
    <dbReference type="NCBI Taxonomy" id="110368"/>
    <lineage>
        <taxon>Eukaryota</taxon>
        <taxon>Metazoa</taxon>
        <taxon>Ecdysozoa</taxon>
        <taxon>Arthropoda</taxon>
        <taxon>Hexapoda</taxon>
        <taxon>Insecta</taxon>
        <taxon>Pterygota</taxon>
        <taxon>Neoptera</taxon>
        <taxon>Endopterygota</taxon>
        <taxon>Lepidoptera</taxon>
        <taxon>Glossata</taxon>
        <taxon>Ditrysia</taxon>
        <taxon>Papilionoidea</taxon>
        <taxon>Nymphalidae</taxon>
        <taxon>Satyrinae</taxon>
        <taxon>Satyrini</taxon>
        <taxon>Mycalesina</taxon>
        <taxon>Bicyclus</taxon>
    </lineage>
</organism>
<gene>
    <name evidence="4" type="primary">LOC112051289</name>
</gene>
<evidence type="ECO:0000256" key="2">
    <source>
        <dbReference type="SAM" id="SignalP"/>
    </source>
</evidence>
<name>A0A6J1NKW5_BICAN</name>
<evidence type="ECO:0000313" key="4">
    <source>
        <dbReference type="RefSeq" id="XP_023945637.2"/>
    </source>
</evidence>
<feature type="compositionally biased region" description="Polar residues" evidence="1">
    <location>
        <begin position="91"/>
        <end position="105"/>
    </location>
</feature>
<dbReference type="KEGG" id="bany:112051289"/>
<keyword evidence="3" id="KW-1185">Reference proteome</keyword>
<dbReference type="OrthoDB" id="8196075at2759"/>
<dbReference type="GO" id="GO:0016301">
    <property type="term" value="F:kinase activity"/>
    <property type="evidence" value="ECO:0007669"/>
    <property type="project" value="UniProtKB-KW"/>
</dbReference>
<proteinExistence type="predicted"/>
<dbReference type="AlphaFoldDB" id="A0A6J1NKW5"/>
<dbReference type="Proteomes" id="UP001652582">
    <property type="component" value="Chromosome 22"/>
</dbReference>
<feature type="signal peptide" evidence="2">
    <location>
        <begin position="1"/>
        <end position="17"/>
    </location>
</feature>
<dbReference type="RefSeq" id="XP_023945637.2">
    <property type="nucleotide sequence ID" value="XM_024089869.2"/>
</dbReference>
<keyword evidence="4" id="KW-0808">Transferase</keyword>
<evidence type="ECO:0000256" key="1">
    <source>
        <dbReference type="SAM" id="MobiDB-lite"/>
    </source>
</evidence>
<feature type="chain" id="PRO_5045428397" evidence="2">
    <location>
        <begin position="18"/>
        <end position="582"/>
    </location>
</feature>
<protein>
    <submittedName>
        <fullName evidence="4">Probable serine/threonine-protein kinase clkA</fullName>
    </submittedName>
</protein>
<reference evidence="4" key="1">
    <citation type="submission" date="2025-08" db="UniProtKB">
        <authorList>
            <consortium name="RefSeq"/>
        </authorList>
    </citation>
    <scope>IDENTIFICATION</scope>
</reference>
<feature type="compositionally biased region" description="Basic residues" evidence="1">
    <location>
        <begin position="108"/>
        <end position="119"/>
    </location>
</feature>
<accession>A0A6J1NKW5</accession>
<keyword evidence="4" id="KW-0418">Kinase</keyword>
<sequence length="582" mass="67299">MYVLILSQLMFAANVLSQTPDTKVLAKYDPAELLRKIFNTNDTNTILPRAYGLIQFEGQTLRPNFVNFETDNQEVKNDDIYTHDTVKFQNDEPTYNNNAQYQNTKDGSRKKRRRKRKPKQYNYGLQDPSSPYSPEFGPVPYPTYPGQYYRPPRPRPSLASEALSAVTGALTSIAKYDDYQCVPRLLCEAAAGGALGNSGILQTVSGLQPLLTLLSAYNGVTSNPLFVFGRAALLGASSDSSPSTCRYAYPLCPTDPEQLVHYLNNHNGGFFRFFSAPQQGQQDVEQFYNQLSQNYGLYDPNQGYDPIGNQQNYGLHNQQNYGYYRPGLYSNYDQNYGNRYPYQNNQHIRFKNNDNFSESSNKIEKRIQNKPNTFYIDDLEDENPKWTFPEGNVKPVNYANNQEFNSYSSYDSNDNRINQNYLYNSNRFNDNRKGKTLKFPGAKNEEDYLQTNLDNKPGHFFPDQSNAQYLEYNTATHYNHGNKYDHLQYLNSDYNKYDNKQDYYAQLNQNYDNKYVNNVNANPYYTNNNKYYNHNNGYINNNKYSNYNNDFQNGVQTVYVVRGNGDPNNPEVYKLRPGQTIQ</sequence>
<feature type="region of interest" description="Disordered" evidence="1">
    <location>
        <begin position="89"/>
        <end position="136"/>
    </location>
</feature>
<dbReference type="GeneID" id="112051289"/>
<evidence type="ECO:0000313" key="3">
    <source>
        <dbReference type="Proteomes" id="UP001652582"/>
    </source>
</evidence>